<dbReference type="RefSeq" id="WP_062622357.1">
    <property type="nucleotide sequence ID" value="NZ_JRWG01000005.1"/>
</dbReference>
<evidence type="ECO:0000259" key="1">
    <source>
        <dbReference type="Pfam" id="PF17116"/>
    </source>
</evidence>
<feature type="domain" description="Type 9 secretion system plug protein N-terminal" evidence="1">
    <location>
        <begin position="31"/>
        <end position="153"/>
    </location>
</feature>
<dbReference type="Gene3D" id="2.60.40.10">
    <property type="entry name" value="Immunoglobulins"/>
    <property type="match status" value="1"/>
</dbReference>
<name>A0A137RH63_9FLAO</name>
<dbReference type="InterPro" id="IPR013783">
    <property type="entry name" value="Ig-like_fold"/>
</dbReference>
<sequence>MSRIFATTLFIIFSVLPAFSQIVEKVEPPYISTIQFRGATDLSQLPVIRLGGQLQLSFDALNGEEEDYYYTITHHDFDWSPSDLSKSEYIDGFDDVRIDTYQNSVNTLQIFSHYELTIPNRDTRAIEKSGNYLLSIFNSDGELVFTRKFLVIENIASVGVEIKRARDLRVIEEKQVVHFTINSPNLLLVNPKQTVKTLVLQNSNLKTAITDLVPQYTMGNELIYRYDKEASFGGGNEFLAFDNKDERSATNGVRSIDLTDVYENYLYTNIPRYNRPYTYNPDINGNFVVRNVDARNQDLEAEYVRMHFNLQYYEDLEDKELHIYGNFNNWTIDGSTYMKYDPKSDTYRNERLFKQGFYNYKYVVVNRDGSIDEGAVSGDFWQTENDYTVIVYFRDLGARYDRIIGTGYANSTNISNN</sequence>
<organism evidence="2 3">
    <name type="scientific">Aequorivita aquimaris</name>
    <dbReference type="NCBI Taxonomy" id="1548749"/>
    <lineage>
        <taxon>Bacteria</taxon>
        <taxon>Pseudomonadati</taxon>
        <taxon>Bacteroidota</taxon>
        <taxon>Flavobacteriia</taxon>
        <taxon>Flavobacteriales</taxon>
        <taxon>Flavobacteriaceae</taxon>
        <taxon>Aequorivita</taxon>
    </lineage>
</organism>
<dbReference type="AlphaFoldDB" id="A0A137RH63"/>
<dbReference type="EMBL" id="JRWG01000005">
    <property type="protein sequence ID" value="KXN98835.1"/>
    <property type="molecule type" value="Genomic_DNA"/>
</dbReference>
<dbReference type="Proteomes" id="UP000070138">
    <property type="component" value="Unassembled WGS sequence"/>
</dbReference>
<gene>
    <name evidence="2" type="ORF">LS48_09795</name>
</gene>
<accession>A0A137RH63</accession>
<evidence type="ECO:0000313" key="3">
    <source>
        <dbReference type="Proteomes" id="UP000070138"/>
    </source>
</evidence>
<reference evidence="3" key="1">
    <citation type="submission" date="2014-10" db="EMBL/GenBank/DDBJ databases">
        <title>Genome sequencing of Vitellibacter sp. D-24.</title>
        <authorList>
            <person name="Thevarajoo S."/>
            <person name="Selvaratnam C."/>
            <person name="Goh K.M."/>
            <person name="Chong C.S."/>
        </authorList>
    </citation>
    <scope>NUCLEOTIDE SEQUENCE [LARGE SCALE GENOMIC DNA]</scope>
    <source>
        <strain evidence="3">D-24</strain>
    </source>
</reference>
<proteinExistence type="predicted"/>
<reference evidence="2 3" key="2">
    <citation type="journal article" date="2016" name="Int. J. Syst. Evol. Microbiol.">
        <title>Vitellibacter aquimaris sp. nov., a marine bacterium isolated from seawater.</title>
        <authorList>
            <person name="Thevarajoo S."/>
            <person name="Selvaratnam C."/>
            <person name="Goh K.M."/>
            <person name="Hong K.W."/>
            <person name="Chan X.Y."/>
            <person name="Chan K.G."/>
            <person name="Chong C.S."/>
        </authorList>
    </citation>
    <scope>NUCLEOTIDE SEQUENCE [LARGE SCALE GENOMIC DNA]</scope>
    <source>
        <strain evidence="2 3">D-24</strain>
    </source>
</reference>
<evidence type="ECO:0000313" key="2">
    <source>
        <dbReference type="EMBL" id="KXN98835.1"/>
    </source>
</evidence>
<comment type="caution">
    <text evidence="2">The sequence shown here is derived from an EMBL/GenBank/DDBJ whole genome shotgun (WGS) entry which is preliminary data.</text>
</comment>
<dbReference type="InterPro" id="IPR013784">
    <property type="entry name" value="Carb-bd-like_fold"/>
</dbReference>
<protein>
    <submittedName>
        <fullName evidence="2">ApaG</fullName>
    </submittedName>
</protein>
<dbReference type="Pfam" id="PF17116">
    <property type="entry name" value="T9SS_plug_1st"/>
    <property type="match status" value="1"/>
</dbReference>
<dbReference type="PATRIC" id="fig|1548749.3.peg.2059"/>
<dbReference type="GO" id="GO:0030246">
    <property type="term" value="F:carbohydrate binding"/>
    <property type="evidence" value="ECO:0007669"/>
    <property type="project" value="InterPro"/>
</dbReference>
<dbReference type="STRING" id="1548749.LS48_09795"/>
<keyword evidence="3" id="KW-1185">Reference proteome</keyword>
<dbReference type="OrthoDB" id="1522602at2"/>
<dbReference type="InterPro" id="IPR031345">
    <property type="entry name" value="T9SS_Plug_N"/>
</dbReference>
<dbReference type="SUPFAM" id="SSF49452">
    <property type="entry name" value="Starch-binding domain-like"/>
    <property type="match status" value="1"/>
</dbReference>